<dbReference type="EMBL" id="SOZE01000006">
    <property type="protein sequence ID" value="TFF38513.1"/>
    <property type="molecule type" value="Genomic_DNA"/>
</dbReference>
<sequence>MSKNPIKIAVLGAGPAGLTTAHQLTKNGFVVDVYDTAKEVGGFAKSIRLWDRNIEIGPHFLDVGNKAVVKELVLTALAGKYKPYERRTFILSLNKLFIYPPGPADLIKKLSVKQLLAATAGMLKQVFSAPTPNDGTAGIFVKKYLGEFLHKNFFESFCTKLWSLNGDQVSDVFAKALLGFNDFSSPVRLISRKLTQRLQLKKEPANYIYPTNGFSDLWNALKTQTELQGGKFCLGVSINKLVCTASRDSITQLVLADGTTKEYDLIICTIPVLSLIGLLKTQEGLSIIPHAAMTFRSDILVYLKVHFDQAAEGQCIYIYSDLIKITRITNFNEFKPDESDTFNILLVEIWCDKTDLIWNYGDSDLMLFLEQEIKKTNLYINLNVIDHTIKKVADAFQVPDLNLEDSRAKLLDQLVGFRNLYITGRIASLHFNYGMENAIDDGIILAEEITKKYQPELLQPD</sequence>
<comment type="caution">
    <text evidence="2">The sequence shown here is derived from an EMBL/GenBank/DDBJ whole genome shotgun (WGS) entry which is preliminary data.</text>
</comment>
<dbReference type="SUPFAM" id="SSF51905">
    <property type="entry name" value="FAD/NAD(P)-binding domain"/>
    <property type="match status" value="1"/>
</dbReference>
<dbReference type="GO" id="GO:0016491">
    <property type="term" value="F:oxidoreductase activity"/>
    <property type="evidence" value="ECO:0007669"/>
    <property type="project" value="InterPro"/>
</dbReference>
<dbReference type="PANTHER" id="PTHR21197:SF0">
    <property type="entry name" value="UDP-GALACTOPYRANOSE MUTASE"/>
    <property type="match status" value="1"/>
</dbReference>
<dbReference type="Pfam" id="PF01593">
    <property type="entry name" value="Amino_oxidase"/>
    <property type="match status" value="1"/>
</dbReference>
<dbReference type="PRINTS" id="PR00419">
    <property type="entry name" value="ADXRDTASE"/>
</dbReference>
<name>A0A4Y8SHG5_9SPHI</name>
<dbReference type="Gene3D" id="3.50.50.60">
    <property type="entry name" value="FAD/NAD(P)-binding domain"/>
    <property type="match status" value="1"/>
</dbReference>
<protein>
    <recommendedName>
        <fullName evidence="1">Amine oxidase domain-containing protein</fullName>
    </recommendedName>
</protein>
<keyword evidence="3" id="KW-1185">Reference proteome</keyword>
<dbReference type="PANTHER" id="PTHR21197">
    <property type="entry name" value="UDP-GALACTOPYRANOSE MUTASE"/>
    <property type="match status" value="1"/>
</dbReference>
<dbReference type="GO" id="GO:0050660">
    <property type="term" value="F:flavin adenine dinucleotide binding"/>
    <property type="evidence" value="ECO:0007669"/>
    <property type="project" value="TreeGrafter"/>
</dbReference>
<dbReference type="RefSeq" id="WP_133228758.1">
    <property type="nucleotide sequence ID" value="NZ_SOZE01000006.1"/>
</dbReference>
<evidence type="ECO:0000313" key="2">
    <source>
        <dbReference type="EMBL" id="TFF38513.1"/>
    </source>
</evidence>
<evidence type="ECO:0000313" key="3">
    <source>
        <dbReference type="Proteomes" id="UP000297540"/>
    </source>
</evidence>
<dbReference type="InterPro" id="IPR036188">
    <property type="entry name" value="FAD/NAD-bd_sf"/>
</dbReference>
<reference evidence="2 3" key="1">
    <citation type="journal article" date="2017" name="Int. J. Syst. Evol. Microbiol.">
        <title>Mucilaginibacterpsychrotolerans sp. nov., isolated from peatlands.</title>
        <authorList>
            <person name="Deng Y."/>
            <person name="Shen L."/>
            <person name="Xu B."/>
            <person name="Liu Y."/>
            <person name="Gu Z."/>
            <person name="Liu H."/>
            <person name="Zhou Y."/>
        </authorList>
    </citation>
    <scope>NUCLEOTIDE SEQUENCE [LARGE SCALE GENOMIC DNA]</scope>
    <source>
        <strain evidence="2 3">NH7-4</strain>
    </source>
</reference>
<dbReference type="GO" id="GO:0008767">
    <property type="term" value="F:UDP-galactopyranose mutase activity"/>
    <property type="evidence" value="ECO:0007669"/>
    <property type="project" value="TreeGrafter"/>
</dbReference>
<feature type="domain" description="Amine oxidase" evidence="1">
    <location>
        <begin position="16"/>
        <end position="449"/>
    </location>
</feature>
<dbReference type="Proteomes" id="UP000297540">
    <property type="component" value="Unassembled WGS sequence"/>
</dbReference>
<organism evidence="2 3">
    <name type="scientific">Mucilaginibacter psychrotolerans</name>
    <dbReference type="NCBI Taxonomy" id="1524096"/>
    <lineage>
        <taxon>Bacteria</taxon>
        <taxon>Pseudomonadati</taxon>
        <taxon>Bacteroidota</taxon>
        <taxon>Sphingobacteriia</taxon>
        <taxon>Sphingobacteriales</taxon>
        <taxon>Sphingobacteriaceae</taxon>
        <taxon>Mucilaginibacter</taxon>
    </lineage>
</organism>
<dbReference type="InterPro" id="IPR002937">
    <property type="entry name" value="Amino_oxidase"/>
</dbReference>
<accession>A0A4Y8SHG5</accession>
<proteinExistence type="predicted"/>
<dbReference type="OrthoDB" id="9769600at2"/>
<dbReference type="GO" id="GO:0005829">
    <property type="term" value="C:cytosol"/>
    <property type="evidence" value="ECO:0007669"/>
    <property type="project" value="TreeGrafter"/>
</dbReference>
<evidence type="ECO:0000259" key="1">
    <source>
        <dbReference type="Pfam" id="PF01593"/>
    </source>
</evidence>
<dbReference type="AlphaFoldDB" id="A0A4Y8SHG5"/>
<gene>
    <name evidence="2" type="ORF">E2R66_08585</name>
</gene>